<protein>
    <submittedName>
        <fullName evidence="1">Uncharacterized protein</fullName>
    </submittedName>
</protein>
<reference evidence="1 2" key="1">
    <citation type="journal article" date="2013" name="Genome Announc.">
        <title>Draft Genome Sequence of the Cellulolytic, Mesophilic, Anaerobic Bacterium Clostridium termitidis Strain CT1112 (DSM 5398).</title>
        <authorList>
            <person name="Lal S."/>
            <person name="Ramachandran U."/>
            <person name="Zhang X."/>
            <person name="Munir R."/>
            <person name="Sparling R."/>
            <person name="Levin D.B."/>
        </authorList>
    </citation>
    <scope>NUCLEOTIDE SEQUENCE [LARGE SCALE GENOMIC DNA]</scope>
    <source>
        <strain evidence="1 2">CT1112</strain>
    </source>
</reference>
<dbReference type="STRING" id="1195236.CTER_1730"/>
<organism evidence="1 2">
    <name type="scientific">Ruminiclostridium cellobioparum subsp. termitidis CT1112</name>
    <dbReference type="NCBI Taxonomy" id="1195236"/>
    <lineage>
        <taxon>Bacteria</taxon>
        <taxon>Bacillati</taxon>
        <taxon>Bacillota</taxon>
        <taxon>Clostridia</taxon>
        <taxon>Eubacteriales</taxon>
        <taxon>Oscillospiraceae</taxon>
        <taxon>Ruminiclostridium</taxon>
    </lineage>
</organism>
<dbReference type="AlphaFoldDB" id="S0FK84"/>
<dbReference type="RefSeq" id="WP_004625227.1">
    <property type="nucleotide sequence ID" value="NZ_AORV01000028.1"/>
</dbReference>
<dbReference type="eggNOG" id="ENOG502ZC2X">
    <property type="taxonomic scope" value="Bacteria"/>
</dbReference>
<evidence type="ECO:0000313" key="1">
    <source>
        <dbReference type="EMBL" id="EMS72237.1"/>
    </source>
</evidence>
<keyword evidence="2" id="KW-1185">Reference proteome</keyword>
<sequence>MNILAIIFPLVAVVGGAIALAFINKNNAKTSAPVPEKSKHTKPNKNKTLPEITAQEFVNVKDITDKYLYTRDGLVFTYVRIYPISPDLLSRREKRTLTRQLTAEISAEPFKFGFMALSRPVDISPLIKEYSELLSESNDPIQKEILKNEMQAMSNYALSGEVVERQFYIKIWEKYSEGSENDLQKRAFSILGYFTAVSINGEILKEDDIVRLSNLITNPAYVHIESTNIRAAMPIIESLIAAGREE</sequence>
<dbReference type="EMBL" id="AORV01000028">
    <property type="protein sequence ID" value="EMS72237.1"/>
    <property type="molecule type" value="Genomic_DNA"/>
</dbReference>
<proteinExistence type="predicted"/>
<accession>S0FK84</accession>
<comment type="caution">
    <text evidence="1">The sequence shown here is derived from an EMBL/GenBank/DDBJ whole genome shotgun (WGS) entry which is preliminary data.</text>
</comment>
<dbReference type="PATRIC" id="fig|1195236.3.peg.2055"/>
<gene>
    <name evidence="1" type="ORF">CTER_1730</name>
</gene>
<name>S0FK84_RUMCE</name>
<evidence type="ECO:0000313" key="2">
    <source>
        <dbReference type="Proteomes" id="UP000014155"/>
    </source>
</evidence>
<dbReference type="Proteomes" id="UP000014155">
    <property type="component" value="Unassembled WGS sequence"/>
</dbReference>